<evidence type="ECO:0000313" key="2">
    <source>
        <dbReference type="Proteomes" id="UP000182652"/>
    </source>
</evidence>
<reference evidence="1 2" key="1">
    <citation type="submission" date="2016-10" db="EMBL/GenBank/DDBJ databases">
        <authorList>
            <person name="de Groot N.N."/>
        </authorList>
    </citation>
    <scope>NUCLEOTIDE SEQUENCE [LARGE SCALE GENOMIC DNA]</scope>
    <source>
        <strain evidence="1 2">DSM 10495</strain>
    </source>
</reference>
<dbReference type="EMBL" id="FNSN01000003">
    <property type="protein sequence ID" value="SEB61732.1"/>
    <property type="molecule type" value="Genomic_DNA"/>
</dbReference>
<organism evidence="1 2">
    <name type="scientific">Arthrobacter woluwensis</name>
    <dbReference type="NCBI Taxonomy" id="156980"/>
    <lineage>
        <taxon>Bacteria</taxon>
        <taxon>Bacillati</taxon>
        <taxon>Actinomycetota</taxon>
        <taxon>Actinomycetes</taxon>
        <taxon>Micrococcales</taxon>
        <taxon>Micrococcaceae</taxon>
        <taxon>Arthrobacter</taxon>
    </lineage>
</organism>
<protein>
    <submittedName>
        <fullName evidence="1">Uncharacterized protein</fullName>
    </submittedName>
</protein>
<keyword evidence="2" id="KW-1185">Reference proteome</keyword>
<evidence type="ECO:0000313" key="1">
    <source>
        <dbReference type="EMBL" id="SEB61732.1"/>
    </source>
</evidence>
<name>A0A1H4KUX1_9MICC</name>
<gene>
    <name evidence="1" type="ORF">SAMN04489745_0789</name>
</gene>
<dbReference type="Proteomes" id="UP000182652">
    <property type="component" value="Unassembled WGS sequence"/>
</dbReference>
<dbReference type="STRING" id="156980.SAMN04489745_0789"/>
<sequence length="29" mass="3219">MMSKLFKKIMGAGAIWHRTAYSNQYGGGN</sequence>
<proteinExistence type="predicted"/>
<accession>A0A1H4KUX1</accession>
<dbReference type="AlphaFoldDB" id="A0A1H4KUX1"/>